<comment type="caution">
    <text evidence="1">The sequence shown here is derived from an EMBL/GenBank/DDBJ whole genome shotgun (WGS) entry which is preliminary data.</text>
</comment>
<accession>A0A317YBA2</accession>
<dbReference type="EMBL" id="NCVQ01000001">
    <property type="protein sequence ID" value="PWZ55121.1"/>
    <property type="molecule type" value="Genomic_DNA"/>
</dbReference>
<protein>
    <submittedName>
        <fullName evidence="1">Uncharacterized protein</fullName>
    </submittedName>
</protein>
<proteinExistence type="predicted"/>
<evidence type="ECO:0000313" key="1">
    <source>
        <dbReference type="EMBL" id="PWZ55121.1"/>
    </source>
</evidence>
<organism evidence="1">
    <name type="scientific">Zea mays</name>
    <name type="common">Maize</name>
    <dbReference type="NCBI Taxonomy" id="4577"/>
    <lineage>
        <taxon>Eukaryota</taxon>
        <taxon>Viridiplantae</taxon>
        <taxon>Streptophyta</taxon>
        <taxon>Embryophyta</taxon>
        <taxon>Tracheophyta</taxon>
        <taxon>Spermatophyta</taxon>
        <taxon>Magnoliopsida</taxon>
        <taxon>Liliopsida</taxon>
        <taxon>Poales</taxon>
        <taxon>Poaceae</taxon>
        <taxon>PACMAD clade</taxon>
        <taxon>Panicoideae</taxon>
        <taxon>Andropogonodae</taxon>
        <taxon>Andropogoneae</taxon>
        <taxon>Tripsacinae</taxon>
        <taxon>Zea</taxon>
    </lineage>
</organism>
<reference evidence="1" key="1">
    <citation type="journal article" date="2018" name="Nat. Genet.">
        <title>Extensive intraspecific gene order and gene structural variations between Mo17 and other maize genomes.</title>
        <authorList>
            <person name="Sun S."/>
            <person name="Zhou Y."/>
            <person name="Chen J."/>
            <person name="Shi J."/>
            <person name="Zhao H."/>
            <person name="Zhao H."/>
            <person name="Song W."/>
            <person name="Zhang M."/>
            <person name="Cui Y."/>
            <person name="Dong X."/>
            <person name="Liu H."/>
            <person name="Ma X."/>
            <person name="Jiao Y."/>
            <person name="Wang B."/>
            <person name="Wei X."/>
            <person name="Stein J.C."/>
            <person name="Glaubitz J.C."/>
            <person name="Lu F."/>
            <person name="Yu G."/>
            <person name="Liang C."/>
            <person name="Fengler K."/>
            <person name="Li B."/>
            <person name="Rafalski A."/>
            <person name="Schnable P.S."/>
            <person name="Ware D.H."/>
            <person name="Buckler E.S."/>
            <person name="Lai J."/>
        </authorList>
    </citation>
    <scope>NUCLEOTIDE SEQUENCE [LARGE SCALE GENOMIC DNA]</scope>
    <source>
        <tissue evidence="1">Seedling</tissue>
    </source>
</reference>
<dbReference type="Proteomes" id="UP000251960">
    <property type="component" value="Chromosome 1"/>
</dbReference>
<dbReference type="AlphaFoldDB" id="A0A317YBA2"/>
<name>A0A317YBA2_MAIZE</name>
<sequence>MQLCKLQLRKCTSPRRSKGCQFKTPVVPFFSRKSHATKQKKNCQQKINISSAHRGARTHDHKVKSLALYQLS</sequence>
<gene>
    <name evidence="1" type="ORF">Zm00014a_041787</name>
</gene>